<protein>
    <recommendedName>
        <fullName evidence="2">Phage capsid-like C-terminal domain-containing protein</fullName>
    </recommendedName>
</protein>
<dbReference type="InterPro" id="IPR024455">
    <property type="entry name" value="Phage_capsid"/>
</dbReference>
<dbReference type="AlphaFoldDB" id="B6GDI2"/>
<accession>B6GDI2</accession>
<dbReference type="Pfam" id="PF05065">
    <property type="entry name" value="Phage_capsid"/>
    <property type="match status" value="1"/>
</dbReference>
<evidence type="ECO:0000313" key="3">
    <source>
        <dbReference type="EMBL" id="EEA89621.1"/>
    </source>
</evidence>
<organism evidence="3 4">
    <name type="scientific">Collinsella stercoris DSM 13279</name>
    <dbReference type="NCBI Taxonomy" id="445975"/>
    <lineage>
        <taxon>Bacteria</taxon>
        <taxon>Bacillati</taxon>
        <taxon>Actinomycetota</taxon>
        <taxon>Coriobacteriia</taxon>
        <taxon>Coriobacteriales</taxon>
        <taxon>Coriobacteriaceae</taxon>
        <taxon>Collinsella</taxon>
    </lineage>
</organism>
<dbReference type="eggNOG" id="COG4653">
    <property type="taxonomic scope" value="Bacteria"/>
</dbReference>
<evidence type="ECO:0000259" key="2">
    <source>
        <dbReference type="Pfam" id="PF05065"/>
    </source>
</evidence>
<feature type="domain" description="Phage capsid-like C-terminal" evidence="2">
    <location>
        <begin position="147"/>
        <end position="410"/>
    </location>
</feature>
<dbReference type="Proteomes" id="UP000003560">
    <property type="component" value="Unassembled WGS sequence"/>
</dbReference>
<dbReference type="GeneID" id="98002243"/>
<dbReference type="EMBL" id="ABXJ01000128">
    <property type="protein sequence ID" value="EEA89621.1"/>
    <property type="molecule type" value="Genomic_DNA"/>
</dbReference>
<dbReference type="STRING" id="445975.COLSTE_02162"/>
<comment type="subcellular location">
    <subcellularLocation>
        <location evidence="1">Virion</location>
    </subcellularLocation>
</comment>
<dbReference type="HOGENOM" id="CLU_670468_0_0_11"/>
<dbReference type="InterPro" id="IPR054612">
    <property type="entry name" value="Phage_capsid-like_C"/>
</dbReference>
<dbReference type="NCBIfam" id="TIGR01554">
    <property type="entry name" value="major_cap_HK97"/>
    <property type="match status" value="1"/>
</dbReference>
<reference evidence="3 4" key="1">
    <citation type="submission" date="2008-10" db="EMBL/GenBank/DDBJ databases">
        <title>Draft genome sequence of Collinsella stercoris (DSM 13279).</title>
        <authorList>
            <person name="Sudarsanam P."/>
            <person name="Ley R."/>
            <person name="Guruge J."/>
            <person name="Turnbaugh P.J."/>
            <person name="Mahowald M."/>
            <person name="Liep D."/>
            <person name="Gordon J."/>
        </authorList>
    </citation>
    <scope>NUCLEOTIDE SEQUENCE [LARGE SCALE GENOMIC DNA]</scope>
    <source>
        <strain evidence="3 4">DSM 13279</strain>
    </source>
</reference>
<keyword evidence="4" id="KW-1185">Reference proteome</keyword>
<name>B6GDI2_9ACTN</name>
<dbReference type="RefSeq" id="WP_006721791.1">
    <property type="nucleotide sequence ID" value="NZ_CP085935.1"/>
</dbReference>
<reference evidence="3 4" key="2">
    <citation type="submission" date="2008-10" db="EMBL/GenBank/DDBJ databases">
        <authorList>
            <person name="Fulton L."/>
            <person name="Clifton S."/>
            <person name="Fulton B."/>
            <person name="Xu J."/>
            <person name="Minx P."/>
            <person name="Pepin K.H."/>
            <person name="Johnson M."/>
            <person name="Thiruvilangam P."/>
            <person name="Bhonagiri V."/>
            <person name="Nash W.E."/>
            <person name="Mardis E.R."/>
            <person name="Wilson R.K."/>
        </authorList>
    </citation>
    <scope>NUCLEOTIDE SEQUENCE [LARGE SCALE GENOMIC DNA]</scope>
    <source>
        <strain evidence="3 4">DSM 13279</strain>
    </source>
</reference>
<sequence>MDEMLKELQALIDKYKDGTPEGVTEEQAEQDAERMSQLTAEIEKRNAADAAAREIRTARIAAARSAIESGTARQVDHIQTNAAHARGAVYDTTDYAAAETRGFLKNLATGAGIRITDGNELTNVERDALTAMNERAAFTVTTGNTSAVVPVELKNEIISLIDNSTPLFGDVTRDTIPGQYELVRHKAITKGDAEKTAEGAAPTNEEQNEFERITLTGDEIKKTVKISRKMMVQSLDSFRTYINREVSARCGVAGDKIVLAKLVDGTLGMAAGNKINVAKAGTLTKADMMKALSLLKTYGNPAAKGVRIYANQSTIWNQIAAIEDATKRSYFVDEKDEDPTVKGRIFGCTVKLEDNLADGVIMLGYPDLFNSNLFDGPIVEAVTLPDGSWNTAINGYMLYDGGLAVPESFAQLTVGSVG</sequence>
<comment type="caution">
    <text evidence="3">The sequence shown here is derived from an EMBL/GenBank/DDBJ whole genome shotgun (WGS) entry which is preliminary data.</text>
</comment>
<evidence type="ECO:0000256" key="1">
    <source>
        <dbReference type="ARBA" id="ARBA00004328"/>
    </source>
</evidence>
<dbReference type="SUPFAM" id="SSF56563">
    <property type="entry name" value="Major capsid protein gp5"/>
    <property type="match status" value="1"/>
</dbReference>
<gene>
    <name evidence="3" type="ORF">COLSTE_02162</name>
</gene>
<evidence type="ECO:0000313" key="4">
    <source>
        <dbReference type="Proteomes" id="UP000003560"/>
    </source>
</evidence>
<proteinExistence type="predicted"/>
<dbReference type="OrthoDB" id="3196439at2"/>